<organism evidence="5">
    <name type="scientific">Aceria tosichella</name>
    <name type="common">wheat curl mite</name>
    <dbReference type="NCBI Taxonomy" id="561515"/>
    <lineage>
        <taxon>Eukaryota</taxon>
        <taxon>Metazoa</taxon>
        <taxon>Ecdysozoa</taxon>
        <taxon>Arthropoda</taxon>
        <taxon>Chelicerata</taxon>
        <taxon>Arachnida</taxon>
        <taxon>Acari</taxon>
        <taxon>Acariformes</taxon>
        <taxon>Trombidiformes</taxon>
        <taxon>Prostigmata</taxon>
        <taxon>Eupodina</taxon>
        <taxon>Eriophyoidea</taxon>
        <taxon>Eriophyidae</taxon>
        <taxon>Eriophyinae</taxon>
        <taxon>Aceriini</taxon>
        <taxon>Aceria</taxon>
    </lineage>
</organism>
<sequence length="164" mass="18661">MSQHHQAMNTMKMYFHFGFEDHFLFEQLNIDSSVKLWATCAGLFLLTILFEAIKYARCVRCGCIINRSAHTSPNGNVCPSDLQDNEPNVRLAAHSCYVGKLRSRRHRLIQTVLHTLQTALGFVLMLSVMSFNVCIIFAILAGTAIGYYVFYRSYNEVEAIDSCH</sequence>
<keyword evidence="4" id="KW-0186">Copper</keyword>
<gene>
    <name evidence="5" type="primary">SLC31A1</name>
    <name evidence="5" type="ORF">g.2016</name>
</gene>
<keyword evidence="3 4" id="KW-0472">Membrane</keyword>
<dbReference type="InterPro" id="IPR007274">
    <property type="entry name" value="Cop_transporter"/>
</dbReference>
<comment type="subcellular location">
    <subcellularLocation>
        <location evidence="4">Membrane</location>
        <topology evidence="4">Multi-pass membrane protein</topology>
    </subcellularLocation>
</comment>
<proteinExistence type="inferred from homology"/>
<name>A0A6G1SEJ5_9ACAR</name>
<feature type="transmembrane region" description="Helical" evidence="4">
    <location>
        <begin position="130"/>
        <end position="150"/>
    </location>
</feature>
<accession>A0A6G1SEJ5</accession>
<dbReference type="PANTHER" id="PTHR12483">
    <property type="entry name" value="SOLUTE CARRIER FAMILY 31 COPPER TRANSPORTERS"/>
    <property type="match status" value="1"/>
</dbReference>
<evidence type="ECO:0000256" key="4">
    <source>
        <dbReference type="RuleBase" id="RU367022"/>
    </source>
</evidence>
<reference evidence="5" key="1">
    <citation type="submission" date="2018-10" db="EMBL/GenBank/DDBJ databases">
        <title>Transcriptome assembly of Aceria tosichella (Wheat curl mite) Type 2.</title>
        <authorList>
            <person name="Scully E.D."/>
            <person name="Geib S.M."/>
            <person name="Palmer N.A."/>
            <person name="Gupta A.K."/>
            <person name="Sarath G."/>
            <person name="Tatineni S."/>
        </authorList>
    </citation>
    <scope>NUCLEOTIDE SEQUENCE</scope>
    <source>
        <strain evidence="5">LincolnNE</strain>
    </source>
</reference>
<evidence type="ECO:0000256" key="2">
    <source>
        <dbReference type="ARBA" id="ARBA00022989"/>
    </source>
</evidence>
<comment type="similarity">
    <text evidence="4">Belongs to the copper transporter (Ctr) (TC 1.A.56) family. SLC31A subfamily.</text>
</comment>
<keyword evidence="4" id="KW-0813">Transport</keyword>
<keyword evidence="4" id="KW-0187">Copper transport</keyword>
<dbReference type="GO" id="GO:0016020">
    <property type="term" value="C:membrane"/>
    <property type="evidence" value="ECO:0007669"/>
    <property type="project" value="UniProtKB-SubCell"/>
</dbReference>
<evidence type="ECO:0000256" key="1">
    <source>
        <dbReference type="ARBA" id="ARBA00022692"/>
    </source>
</evidence>
<evidence type="ECO:0000256" key="3">
    <source>
        <dbReference type="ARBA" id="ARBA00023136"/>
    </source>
</evidence>
<evidence type="ECO:0000313" key="5">
    <source>
        <dbReference type="EMBL" id="MDE48587.1"/>
    </source>
</evidence>
<dbReference type="GO" id="GO:0005375">
    <property type="term" value="F:copper ion transmembrane transporter activity"/>
    <property type="evidence" value="ECO:0007669"/>
    <property type="project" value="UniProtKB-UniRule"/>
</dbReference>
<keyword evidence="1 4" id="KW-0812">Transmembrane</keyword>
<dbReference type="AlphaFoldDB" id="A0A6G1SEJ5"/>
<keyword evidence="4" id="KW-0406">Ion transport</keyword>
<keyword evidence="2 4" id="KW-1133">Transmembrane helix</keyword>
<dbReference type="Pfam" id="PF04145">
    <property type="entry name" value="Ctr"/>
    <property type="match status" value="1"/>
</dbReference>
<protein>
    <recommendedName>
        <fullName evidence="4">Copper transport protein</fullName>
    </recommendedName>
</protein>
<dbReference type="EMBL" id="GGYP01003816">
    <property type="protein sequence ID" value="MDE48587.1"/>
    <property type="molecule type" value="Transcribed_RNA"/>
</dbReference>